<evidence type="ECO:0000256" key="1">
    <source>
        <dbReference type="ARBA" id="ARBA00023033"/>
    </source>
</evidence>
<dbReference type="GO" id="GO:0016705">
    <property type="term" value="F:oxidoreductase activity, acting on paired donors, with incorporation or reduction of molecular oxygen"/>
    <property type="evidence" value="ECO:0007669"/>
    <property type="project" value="InterPro"/>
</dbReference>
<reference evidence="2" key="1">
    <citation type="submission" date="2022-07" db="EMBL/GenBank/DDBJ databases">
        <authorList>
            <person name="Trinca V."/>
            <person name="Uliana J.V.C."/>
            <person name="Torres T.T."/>
            <person name="Ward R.J."/>
            <person name="Monesi N."/>
        </authorList>
    </citation>
    <scope>NUCLEOTIDE SEQUENCE</scope>
    <source>
        <strain evidence="2">HSMRA1968</strain>
        <tissue evidence="2">Whole embryos</tissue>
    </source>
</reference>
<organism evidence="2 3">
    <name type="scientific">Pseudolycoriella hygida</name>
    <dbReference type="NCBI Taxonomy" id="35572"/>
    <lineage>
        <taxon>Eukaryota</taxon>
        <taxon>Metazoa</taxon>
        <taxon>Ecdysozoa</taxon>
        <taxon>Arthropoda</taxon>
        <taxon>Hexapoda</taxon>
        <taxon>Insecta</taxon>
        <taxon>Pterygota</taxon>
        <taxon>Neoptera</taxon>
        <taxon>Endopterygota</taxon>
        <taxon>Diptera</taxon>
        <taxon>Nematocera</taxon>
        <taxon>Sciaroidea</taxon>
        <taxon>Sciaridae</taxon>
        <taxon>Pseudolycoriella</taxon>
    </lineage>
</organism>
<keyword evidence="3" id="KW-1185">Reference proteome</keyword>
<dbReference type="SUPFAM" id="SSF48264">
    <property type="entry name" value="Cytochrome P450"/>
    <property type="match status" value="1"/>
</dbReference>
<name>A0A9Q0N0N0_9DIPT</name>
<comment type="caution">
    <text evidence="2">The sequence shown here is derived from an EMBL/GenBank/DDBJ whole genome shotgun (WGS) entry which is preliminary data.</text>
</comment>
<dbReference type="EMBL" id="WJQU01000002">
    <property type="protein sequence ID" value="KAJ6641497.1"/>
    <property type="molecule type" value="Genomic_DNA"/>
</dbReference>
<dbReference type="GO" id="GO:0020037">
    <property type="term" value="F:heme binding"/>
    <property type="evidence" value="ECO:0007669"/>
    <property type="project" value="InterPro"/>
</dbReference>
<accession>A0A9Q0N0N0</accession>
<evidence type="ECO:0000313" key="3">
    <source>
        <dbReference type="Proteomes" id="UP001151699"/>
    </source>
</evidence>
<proteinExistence type="predicted"/>
<dbReference type="Gene3D" id="1.10.630.10">
    <property type="entry name" value="Cytochrome P450"/>
    <property type="match status" value="1"/>
</dbReference>
<feature type="non-terminal residue" evidence="2">
    <location>
        <position position="1"/>
    </location>
</feature>
<protein>
    <submittedName>
        <fullName evidence="2">Cytochrome P450 4g1</fullName>
    </submittedName>
</protein>
<dbReference type="InterPro" id="IPR036396">
    <property type="entry name" value="Cyt_P450_sf"/>
</dbReference>
<dbReference type="AlphaFoldDB" id="A0A9Q0N0N0"/>
<gene>
    <name evidence="2" type="primary">Cyp4g1_1</name>
    <name evidence="2" type="ORF">Bhyg_06436</name>
</gene>
<evidence type="ECO:0000313" key="2">
    <source>
        <dbReference type="EMBL" id="KAJ6641497.1"/>
    </source>
</evidence>
<dbReference type="Proteomes" id="UP001151699">
    <property type="component" value="Chromosome B"/>
</dbReference>
<dbReference type="GO" id="GO:0005506">
    <property type="term" value="F:iron ion binding"/>
    <property type="evidence" value="ECO:0007669"/>
    <property type="project" value="InterPro"/>
</dbReference>
<keyword evidence="1" id="KW-0503">Monooxygenase</keyword>
<sequence length="86" mass="9470">MFLLLIIFGAFVFLLTQIDHRKLYLAMKIPGPYPLPLVGNGLVFLNKTSAEQLTIGGGIISTYGSVVGVWLKSVYLVFLSDPKLIE</sequence>
<keyword evidence="1" id="KW-0560">Oxidoreductase</keyword>
<dbReference type="GO" id="GO:0004497">
    <property type="term" value="F:monooxygenase activity"/>
    <property type="evidence" value="ECO:0007669"/>
    <property type="project" value="UniProtKB-KW"/>
</dbReference>